<gene>
    <name evidence="1" type="ORF">BV25DRAFT_1827970</name>
</gene>
<organism evidence="1 2">
    <name type="scientific">Artomyces pyxidatus</name>
    <dbReference type="NCBI Taxonomy" id="48021"/>
    <lineage>
        <taxon>Eukaryota</taxon>
        <taxon>Fungi</taxon>
        <taxon>Dikarya</taxon>
        <taxon>Basidiomycota</taxon>
        <taxon>Agaricomycotina</taxon>
        <taxon>Agaricomycetes</taxon>
        <taxon>Russulales</taxon>
        <taxon>Auriscalpiaceae</taxon>
        <taxon>Artomyces</taxon>
    </lineage>
</organism>
<protein>
    <submittedName>
        <fullName evidence="1">Alpha/beta-hydrolase</fullName>
    </submittedName>
</protein>
<dbReference type="EMBL" id="MU277219">
    <property type="protein sequence ID" value="KAI0060460.1"/>
    <property type="molecule type" value="Genomic_DNA"/>
</dbReference>
<reference evidence="1" key="1">
    <citation type="submission" date="2021-03" db="EMBL/GenBank/DDBJ databases">
        <authorList>
            <consortium name="DOE Joint Genome Institute"/>
            <person name="Ahrendt S."/>
            <person name="Looney B.P."/>
            <person name="Miyauchi S."/>
            <person name="Morin E."/>
            <person name="Drula E."/>
            <person name="Courty P.E."/>
            <person name="Chicoki N."/>
            <person name="Fauchery L."/>
            <person name="Kohler A."/>
            <person name="Kuo A."/>
            <person name="Labutti K."/>
            <person name="Pangilinan J."/>
            <person name="Lipzen A."/>
            <person name="Riley R."/>
            <person name="Andreopoulos W."/>
            <person name="He G."/>
            <person name="Johnson J."/>
            <person name="Barry K.W."/>
            <person name="Grigoriev I.V."/>
            <person name="Nagy L."/>
            <person name="Hibbett D."/>
            <person name="Henrissat B."/>
            <person name="Matheny P.B."/>
            <person name="Labbe J."/>
            <person name="Martin F."/>
        </authorList>
    </citation>
    <scope>NUCLEOTIDE SEQUENCE</scope>
    <source>
        <strain evidence="1">HHB10654</strain>
    </source>
</reference>
<evidence type="ECO:0000313" key="1">
    <source>
        <dbReference type="EMBL" id="KAI0060460.1"/>
    </source>
</evidence>
<sequence>MVTMRASTVLLAMNAAVALANPMIPLVVPGSLEEEAYLAAPVPATVQLDNGIFTGKTVRTASHFLGIPFAEPPIGDLRFSQPKPVGPYQGNRDATNFGKSCPQQPMNLPSWTDSEVTKVVNGIVNTLYESITPEDEDCLTLNVVKPAGASENSKLPVVIWIFGGGFEIGGTATYDGGSIVERSITLGEPVVFVSMNYRLSAFGFLAGKEVKEAGVGNLGLQDQRTAMRWVQKYISHFGGDPTKVTIWGESAGAISTSLHMVTNGGDTEGLFRGAIMQSGGPIPVGDITHGQRYYDDIVKLTGCDRSKDTLQCLRTVPYATLKAAVDQSPNFFAYQALVLAWLPRVDGIFLKAPPQHLVLQGSVANVPFISGNCDDEGSLFSVSTINITTTQEVHEYLKLFMLPEATDPQLDLLLQYYPDYQPAGCPFDTGFKNALGPQFKRVAAIEGDVVFHGPRRFMMKNLAGKQKAWAFINKRAKDTPFVGSAHATDLLNSFGDGELKDYVIHFVNNLDPNGKKGLGIPWPQYDLKKPKAIIFQDSTFWPIKVGDDNYRKDALDFVANLSLIHPI</sequence>
<dbReference type="Proteomes" id="UP000814140">
    <property type="component" value="Unassembled WGS sequence"/>
</dbReference>
<name>A0ACB8SWF4_9AGAM</name>
<proteinExistence type="predicted"/>
<comment type="caution">
    <text evidence="1">The sequence shown here is derived from an EMBL/GenBank/DDBJ whole genome shotgun (WGS) entry which is preliminary data.</text>
</comment>
<reference evidence="1" key="2">
    <citation type="journal article" date="2022" name="New Phytol.">
        <title>Evolutionary transition to the ectomycorrhizal habit in the genomes of a hyperdiverse lineage of mushroom-forming fungi.</title>
        <authorList>
            <person name="Looney B."/>
            <person name="Miyauchi S."/>
            <person name="Morin E."/>
            <person name="Drula E."/>
            <person name="Courty P.E."/>
            <person name="Kohler A."/>
            <person name="Kuo A."/>
            <person name="LaButti K."/>
            <person name="Pangilinan J."/>
            <person name="Lipzen A."/>
            <person name="Riley R."/>
            <person name="Andreopoulos W."/>
            <person name="He G."/>
            <person name="Johnson J."/>
            <person name="Nolan M."/>
            <person name="Tritt A."/>
            <person name="Barry K.W."/>
            <person name="Grigoriev I.V."/>
            <person name="Nagy L.G."/>
            <person name="Hibbett D."/>
            <person name="Henrissat B."/>
            <person name="Matheny P.B."/>
            <person name="Labbe J."/>
            <person name="Martin F.M."/>
        </authorList>
    </citation>
    <scope>NUCLEOTIDE SEQUENCE</scope>
    <source>
        <strain evidence="1">HHB10654</strain>
    </source>
</reference>
<keyword evidence="2" id="KW-1185">Reference proteome</keyword>
<accession>A0ACB8SWF4</accession>
<evidence type="ECO:0000313" key="2">
    <source>
        <dbReference type="Proteomes" id="UP000814140"/>
    </source>
</evidence>